<evidence type="ECO:0000259" key="1">
    <source>
        <dbReference type="Pfam" id="PF08818"/>
    </source>
</evidence>
<feature type="domain" description="YdhG-like" evidence="1">
    <location>
        <begin position="42"/>
        <end position="146"/>
    </location>
</feature>
<dbReference type="InterPro" id="IPR014922">
    <property type="entry name" value="YdhG-like"/>
</dbReference>
<dbReference type="AlphaFoldDB" id="A0A518BQX1"/>
<proteinExistence type="predicted"/>
<dbReference type="SUPFAM" id="SSF159888">
    <property type="entry name" value="YdhG-like"/>
    <property type="match status" value="1"/>
</dbReference>
<name>A0A518BQX1_9BACT</name>
<protein>
    <recommendedName>
        <fullName evidence="1">YdhG-like domain-containing protein</fullName>
    </recommendedName>
</protein>
<evidence type="ECO:0000313" key="3">
    <source>
        <dbReference type="Proteomes" id="UP000316921"/>
    </source>
</evidence>
<keyword evidence="3" id="KW-1185">Reference proteome</keyword>
<reference evidence="2 3" key="1">
    <citation type="submission" date="2019-02" db="EMBL/GenBank/DDBJ databases">
        <title>Deep-cultivation of Planctomycetes and their phenomic and genomic characterization uncovers novel biology.</title>
        <authorList>
            <person name="Wiegand S."/>
            <person name="Jogler M."/>
            <person name="Boedeker C."/>
            <person name="Pinto D."/>
            <person name="Vollmers J."/>
            <person name="Rivas-Marin E."/>
            <person name="Kohn T."/>
            <person name="Peeters S.H."/>
            <person name="Heuer A."/>
            <person name="Rast P."/>
            <person name="Oberbeckmann S."/>
            <person name="Bunk B."/>
            <person name="Jeske O."/>
            <person name="Meyerdierks A."/>
            <person name="Storesund J.E."/>
            <person name="Kallscheuer N."/>
            <person name="Luecker S."/>
            <person name="Lage O.M."/>
            <person name="Pohl T."/>
            <person name="Merkel B.J."/>
            <person name="Hornburger P."/>
            <person name="Mueller R.-W."/>
            <person name="Bruemmer F."/>
            <person name="Labrenz M."/>
            <person name="Spormann A.M."/>
            <person name="Op den Camp H."/>
            <person name="Overmann J."/>
            <person name="Amann R."/>
            <person name="Jetten M.S.M."/>
            <person name="Mascher T."/>
            <person name="Medema M.H."/>
            <person name="Devos D.P."/>
            <person name="Kaster A.-K."/>
            <person name="Ovreas L."/>
            <person name="Rohde M."/>
            <person name="Galperin M.Y."/>
            <person name="Jogler C."/>
        </authorList>
    </citation>
    <scope>NUCLEOTIDE SEQUENCE [LARGE SCALE GENOMIC DNA]</scope>
    <source>
        <strain evidence="2 3">Pla133</strain>
    </source>
</reference>
<evidence type="ECO:0000313" key="2">
    <source>
        <dbReference type="EMBL" id="QDU69368.1"/>
    </source>
</evidence>
<gene>
    <name evidence="2" type="ORF">Pla133_44870</name>
</gene>
<dbReference type="EMBL" id="CP036287">
    <property type="protein sequence ID" value="QDU69368.1"/>
    <property type="molecule type" value="Genomic_DNA"/>
</dbReference>
<organism evidence="2 3">
    <name type="scientific">Engelhardtia mirabilis</name>
    <dbReference type="NCBI Taxonomy" id="2528011"/>
    <lineage>
        <taxon>Bacteria</taxon>
        <taxon>Pseudomonadati</taxon>
        <taxon>Planctomycetota</taxon>
        <taxon>Planctomycetia</taxon>
        <taxon>Planctomycetia incertae sedis</taxon>
        <taxon>Engelhardtia</taxon>
    </lineage>
</organism>
<dbReference type="Pfam" id="PF08818">
    <property type="entry name" value="DUF1801"/>
    <property type="match status" value="1"/>
</dbReference>
<dbReference type="KEGG" id="pbap:Pla133_44870"/>
<dbReference type="Proteomes" id="UP000316921">
    <property type="component" value="Chromosome"/>
</dbReference>
<accession>A0A518BQX1</accession>
<sequence length="149" mass="16315">MVGMAGLGWSWQDPDMVTHDTPANTTAAVDAFMAQLEHPHSEAIELLRELILGVDDSIAEGIKWKSPSFRTTEYFATTNLRVKGGVGLILHLGAKVRDLPAGGIAIEDPEGLLDWLAKDRARVDFGGVDEVRERRGALEALLRQWIALV</sequence>